<dbReference type="Pfam" id="PF10604">
    <property type="entry name" value="Polyketide_cyc2"/>
    <property type="match status" value="1"/>
</dbReference>
<organism evidence="2 3">
    <name type="scientific">Glaciihabitans tibetensis</name>
    <dbReference type="NCBI Taxonomy" id="1266600"/>
    <lineage>
        <taxon>Bacteria</taxon>
        <taxon>Bacillati</taxon>
        <taxon>Actinomycetota</taxon>
        <taxon>Actinomycetes</taxon>
        <taxon>Micrococcales</taxon>
        <taxon>Microbacteriaceae</taxon>
        <taxon>Glaciihabitans</taxon>
    </lineage>
</organism>
<evidence type="ECO:0000256" key="1">
    <source>
        <dbReference type="SAM" id="MobiDB-lite"/>
    </source>
</evidence>
<dbReference type="InterPro" id="IPR019587">
    <property type="entry name" value="Polyketide_cyclase/dehydratase"/>
</dbReference>
<dbReference type="Proteomes" id="UP000237983">
    <property type="component" value="Unassembled WGS sequence"/>
</dbReference>
<proteinExistence type="predicted"/>
<gene>
    <name evidence="2" type="ORF">B0I08_101699</name>
</gene>
<keyword evidence="3" id="KW-1185">Reference proteome</keyword>
<feature type="region of interest" description="Disordered" evidence="1">
    <location>
        <begin position="163"/>
        <end position="192"/>
    </location>
</feature>
<dbReference type="OrthoDB" id="8117292at2"/>
<dbReference type="CDD" id="cd08860">
    <property type="entry name" value="TcmN_ARO-CYC_like"/>
    <property type="match status" value="1"/>
</dbReference>
<sequence>MNADSTATPSESSTVETEGHTDNSIVIDAPLDLVWQMTNDLVSWPNLFTEYASVDILENRDDSYFLFRLTMHPDANGTVWSWVSERTLDPIAHRVSARRVEPGPFEHMNIDWTYRHDERGTVMRWVQDFRMRPTAPVDTAAMTKRIDTNSRIQMAIIAQKVQAAAGQPDDGRTNSPAGAQSAARSTTAEEFR</sequence>
<dbReference type="AlphaFoldDB" id="A0A2T0VK24"/>
<feature type="compositionally biased region" description="Polar residues" evidence="1">
    <location>
        <begin position="173"/>
        <end position="186"/>
    </location>
</feature>
<dbReference type="EMBL" id="PVTL01000001">
    <property type="protein sequence ID" value="PRY70562.1"/>
    <property type="molecule type" value="Genomic_DNA"/>
</dbReference>
<dbReference type="Gene3D" id="3.30.530.20">
    <property type="match status" value="1"/>
</dbReference>
<reference evidence="2 3" key="1">
    <citation type="submission" date="2018-03" db="EMBL/GenBank/DDBJ databases">
        <title>Genomic Encyclopedia of Type Strains, Phase III (KMG-III): the genomes of soil and plant-associated and newly described type strains.</title>
        <authorList>
            <person name="Whitman W."/>
        </authorList>
    </citation>
    <scope>NUCLEOTIDE SEQUENCE [LARGE SCALE GENOMIC DNA]</scope>
    <source>
        <strain evidence="2 3">CGMCC 1.12484</strain>
    </source>
</reference>
<dbReference type="InterPro" id="IPR023393">
    <property type="entry name" value="START-like_dom_sf"/>
</dbReference>
<evidence type="ECO:0000313" key="3">
    <source>
        <dbReference type="Proteomes" id="UP000237983"/>
    </source>
</evidence>
<protein>
    <submittedName>
        <fullName evidence="2">Aromatase</fullName>
    </submittedName>
</protein>
<evidence type="ECO:0000313" key="2">
    <source>
        <dbReference type="EMBL" id="PRY70562.1"/>
    </source>
</evidence>
<dbReference type="RefSeq" id="WP_106209764.1">
    <property type="nucleotide sequence ID" value="NZ_PVTL01000001.1"/>
</dbReference>
<dbReference type="SUPFAM" id="SSF55961">
    <property type="entry name" value="Bet v1-like"/>
    <property type="match status" value="1"/>
</dbReference>
<comment type="caution">
    <text evidence="2">The sequence shown here is derived from an EMBL/GenBank/DDBJ whole genome shotgun (WGS) entry which is preliminary data.</text>
</comment>
<feature type="compositionally biased region" description="Polar residues" evidence="1">
    <location>
        <begin position="1"/>
        <end position="16"/>
    </location>
</feature>
<name>A0A2T0VK24_9MICO</name>
<accession>A0A2T0VK24</accession>
<feature type="region of interest" description="Disordered" evidence="1">
    <location>
        <begin position="1"/>
        <end position="21"/>
    </location>
</feature>